<sequence>MSYSLFINLASVRSGGFPATELIRYLIEAIGQDVSAFRRNAHVSYRLVDRIRDICNEINAHIKKVDEEDSWDSYEKFTAAIDPLEDLLFALNIISEDETQRYLADGGSVDKCITSTVNWETNREGLRSALTGLQGTKGIKELISDGDASADIARTAEAGKLDDVSFLGELIEFIREHCAEAATKTRGTVPTIIGDTYSGLKDMYAAIMDGQPTDLVVVLTIKSAILIHGVMEVYSDAATDEDWAWHLKSELVWQAASSLITHLHEASTELEGSENLALVQKEFDEFITKLRAIPGVELPESYTELMNYAGKIRRPYISQALALVSICRVLATKFEDTTYKVTKNIWPLEDAFYDTLAALEAAVEAVKELKFYDLSIFENNEAKTAFDDAATSLENCFDQFGANVCLSQLSDLWAANATRLTAAIKQDKDRLIQLNNKITARPIRDPNDTAGLIQVNVKVHDRTSTGRLIKETTRA</sequence>
<dbReference type="Proteomes" id="UP000814033">
    <property type="component" value="Unassembled WGS sequence"/>
</dbReference>
<protein>
    <submittedName>
        <fullName evidence="1">Uncharacterized protein</fullName>
    </submittedName>
</protein>
<gene>
    <name evidence="1" type="ORF">FA95DRAFT_1571866</name>
</gene>
<comment type="caution">
    <text evidence="1">The sequence shown here is derived from an EMBL/GenBank/DDBJ whole genome shotgun (WGS) entry which is preliminary data.</text>
</comment>
<reference evidence="1" key="2">
    <citation type="journal article" date="2022" name="New Phytol.">
        <title>Evolutionary transition to the ectomycorrhizal habit in the genomes of a hyperdiverse lineage of mushroom-forming fungi.</title>
        <authorList>
            <person name="Looney B."/>
            <person name="Miyauchi S."/>
            <person name="Morin E."/>
            <person name="Drula E."/>
            <person name="Courty P.E."/>
            <person name="Kohler A."/>
            <person name="Kuo A."/>
            <person name="LaButti K."/>
            <person name="Pangilinan J."/>
            <person name="Lipzen A."/>
            <person name="Riley R."/>
            <person name="Andreopoulos W."/>
            <person name="He G."/>
            <person name="Johnson J."/>
            <person name="Nolan M."/>
            <person name="Tritt A."/>
            <person name="Barry K.W."/>
            <person name="Grigoriev I.V."/>
            <person name="Nagy L.G."/>
            <person name="Hibbett D."/>
            <person name="Henrissat B."/>
            <person name="Matheny P.B."/>
            <person name="Labbe J."/>
            <person name="Martin F.M."/>
        </authorList>
    </citation>
    <scope>NUCLEOTIDE SEQUENCE</scope>
    <source>
        <strain evidence="1">FP105234-sp</strain>
    </source>
</reference>
<dbReference type="EMBL" id="MU275886">
    <property type="protein sequence ID" value="KAI0048477.1"/>
    <property type="molecule type" value="Genomic_DNA"/>
</dbReference>
<proteinExistence type="predicted"/>
<keyword evidence="2" id="KW-1185">Reference proteome</keyword>
<name>A0ACB8RXD0_9AGAM</name>
<reference evidence="1" key="1">
    <citation type="submission" date="2021-02" db="EMBL/GenBank/DDBJ databases">
        <authorList>
            <consortium name="DOE Joint Genome Institute"/>
            <person name="Ahrendt S."/>
            <person name="Looney B.P."/>
            <person name="Miyauchi S."/>
            <person name="Morin E."/>
            <person name="Drula E."/>
            <person name="Courty P.E."/>
            <person name="Chicoki N."/>
            <person name="Fauchery L."/>
            <person name="Kohler A."/>
            <person name="Kuo A."/>
            <person name="Labutti K."/>
            <person name="Pangilinan J."/>
            <person name="Lipzen A."/>
            <person name="Riley R."/>
            <person name="Andreopoulos W."/>
            <person name="He G."/>
            <person name="Johnson J."/>
            <person name="Barry K.W."/>
            <person name="Grigoriev I.V."/>
            <person name="Nagy L."/>
            <person name="Hibbett D."/>
            <person name="Henrissat B."/>
            <person name="Matheny P.B."/>
            <person name="Labbe J."/>
            <person name="Martin F."/>
        </authorList>
    </citation>
    <scope>NUCLEOTIDE SEQUENCE</scope>
    <source>
        <strain evidence="1">FP105234-sp</strain>
    </source>
</reference>
<evidence type="ECO:0000313" key="1">
    <source>
        <dbReference type="EMBL" id="KAI0048477.1"/>
    </source>
</evidence>
<organism evidence="1 2">
    <name type="scientific">Auriscalpium vulgare</name>
    <dbReference type="NCBI Taxonomy" id="40419"/>
    <lineage>
        <taxon>Eukaryota</taxon>
        <taxon>Fungi</taxon>
        <taxon>Dikarya</taxon>
        <taxon>Basidiomycota</taxon>
        <taxon>Agaricomycotina</taxon>
        <taxon>Agaricomycetes</taxon>
        <taxon>Russulales</taxon>
        <taxon>Auriscalpiaceae</taxon>
        <taxon>Auriscalpium</taxon>
    </lineage>
</organism>
<evidence type="ECO:0000313" key="2">
    <source>
        <dbReference type="Proteomes" id="UP000814033"/>
    </source>
</evidence>
<accession>A0ACB8RXD0</accession>